<dbReference type="AlphaFoldDB" id="A0A512JQM1"/>
<dbReference type="Proteomes" id="UP000321750">
    <property type="component" value="Unassembled WGS sequence"/>
</dbReference>
<reference evidence="2 3" key="1">
    <citation type="submission" date="2019-07" db="EMBL/GenBank/DDBJ databases">
        <title>Whole genome shotgun sequence of Methylobacterium gnaphalii NBRC 107716.</title>
        <authorList>
            <person name="Hosoyama A."/>
            <person name="Uohara A."/>
            <person name="Ohji S."/>
            <person name="Ichikawa N."/>
        </authorList>
    </citation>
    <scope>NUCLEOTIDE SEQUENCE [LARGE SCALE GENOMIC DNA]</scope>
    <source>
        <strain evidence="2 3">NBRC 107716</strain>
    </source>
</reference>
<feature type="region of interest" description="Disordered" evidence="1">
    <location>
        <begin position="131"/>
        <end position="160"/>
    </location>
</feature>
<proteinExistence type="predicted"/>
<organism evidence="2 3">
    <name type="scientific">Methylobacterium gnaphalii</name>
    <dbReference type="NCBI Taxonomy" id="1010610"/>
    <lineage>
        <taxon>Bacteria</taxon>
        <taxon>Pseudomonadati</taxon>
        <taxon>Pseudomonadota</taxon>
        <taxon>Alphaproteobacteria</taxon>
        <taxon>Hyphomicrobiales</taxon>
        <taxon>Methylobacteriaceae</taxon>
        <taxon>Methylobacterium</taxon>
    </lineage>
</organism>
<comment type="caution">
    <text evidence="2">The sequence shown here is derived from an EMBL/GenBank/DDBJ whole genome shotgun (WGS) entry which is preliminary data.</text>
</comment>
<evidence type="ECO:0000256" key="1">
    <source>
        <dbReference type="SAM" id="MobiDB-lite"/>
    </source>
</evidence>
<dbReference type="EMBL" id="BJZV01000034">
    <property type="protein sequence ID" value="GEP12260.1"/>
    <property type="molecule type" value="Genomic_DNA"/>
</dbReference>
<evidence type="ECO:0000313" key="2">
    <source>
        <dbReference type="EMBL" id="GEP12260.1"/>
    </source>
</evidence>
<sequence length="160" mass="17683">MPKKNPMVERTAKHAFTLDERPVAKGQIVTLNPLQLDRLVKAGCVAETDEENELVEQAELPALRFEDENEKIQGQLADVRRQAGEELDKLRKGVNDARLAAEEEIRSHQDRVATAKSEADAAVKTHEARVAEAKEAADRAVKEHEDRAAKAKEAADKAGK</sequence>
<keyword evidence="3" id="KW-1185">Reference proteome</keyword>
<accession>A0A512JQM1</accession>
<name>A0A512JQM1_9HYPH</name>
<protein>
    <submittedName>
        <fullName evidence="2">Uncharacterized protein</fullName>
    </submittedName>
</protein>
<evidence type="ECO:0000313" key="3">
    <source>
        <dbReference type="Proteomes" id="UP000321750"/>
    </source>
</evidence>
<gene>
    <name evidence="2" type="ORF">MGN01_41050</name>
</gene>